<evidence type="ECO:0000256" key="2">
    <source>
        <dbReference type="ARBA" id="ARBA00022723"/>
    </source>
</evidence>
<dbReference type="SUPFAM" id="SSF51197">
    <property type="entry name" value="Clavaminate synthase-like"/>
    <property type="match status" value="1"/>
</dbReference>
<feature type="compositionally biased region" description="Polar residues" evidence="6">
    <location>
        <begin position="1"/>
        <end position="27"/>
    </location>
</feature>
<dbReference type="GO" id="GO:0043386">
    <property type="term" value="P:mycotoxin biosynthetic process"/>
    <property type="evidence" value="ECO:0007669"/>
    <property type="project" value="UniProtKB-ARBA"/>
</dbReference>
<dbReference type="InterPro" id="IPR017972">
    <property type="entry name" value="Cyt_P450_CS"/>
</dbReference>
<evidence type="ECO:0000256" key="4">
    <source>
        <dbReference type="ARBA" id="ARBA00023004"/>
    </source>
</evidence>
<feature type="region of interest" description="Disordered" evidence="6">
    <location>
        <begin position="1"/>
        <end position="32"/>
    </location>
</feature>
<dbReference type="InterPro" id="IPR021842">
    <property type="entry name" value="DUF3435"/>
</dbReference>
<organism evidence="7 8">
    <name type="scientific">Penicillium flavigenum</name>
    <dbReference type="NCBI Taxonomy" id="254877"/>
    <lineage>
        <taxon>Eukaryota</taxon>
        <taxon>Fungi</taxon>
        <taxon>Dikarya</taxon>
        <taxon>Ascomycota</taxon>
        <taxon>Pezizomycotina</taxon>
        <taxon>Eurotiomycetes</taxon>
        <taxon>Eurotiomycetidae</taxon>
        <taxon>Eurotiales</taxon>
        <taxon>Aspergillaceae</taxon>
        <taxon>Penicillium</taxon>
    </lineage>
</organism>
<dbReference type="CDD" id="cd11059">
    <property type="entry name" value="CYP_fungal"/>
    <property type="match status" value="1"/>
</dbReference>
<dbReference type="PANTHER" id="PTHR24305">
    <property type="entry name" value="CYTOCHROME P450"/>
    <property type="match status" value="1"/>
</dbReference>
<dbReference type="Pfam" id="PF05721">
    <property type="entry name" value="PhyH"/>
    <property type="match status" value="1"/>
</dbReference>
<keyword evidence="4 5" id="KW-0408">Iron</keyword>
<dbReference type="EMBL" id="MLQL01000014">
    <property type="protein sequence ID" value="OQE21554.1"/>
    <property type="molecule type" value="Genomic_DNA"/>
</dbReference>
<keyword evidence="5" id="KW-0349">Heme</keyword>
<sequence length="1008" mass="113897">MAPSCLESSQHAPRVQTVESPQPTSTLKPAVNDQYGTYYPADPETLNLESNFGPMDPGSVGYLQPTSVDTPLETMHERFERDGYLFVKGCIPREASLKCREAYFEYMATSGLLKKGILPVEGIFSEKDSRKYLPPGNLRRLFGLKDDAESEKYLELMISAHSAPFYLEFCANEELRKFIGRFNGWKNPQMLQRTMLRAFVPNSELTPVHFDQMYLRAGPPTSITAWVPIGDVSLEGGGLMYLEGSTDIGQKCEAEFSRNAHNLSDEERVSAFNKNMSDGGFLSRDTVAYGKEVRRKWLIAEYEAGDVIFHNPWMVHASCKNRDPNGVLLLQKSYLPGELFLGKRNQGQAFQSALPKYTSLNDLLDSVCYRDIELFYLKDPQSNRDVLCAIIEFRSFKGRPEGADGDYQLAYCPIAQIISFAFRDGDFSVDGVSDTFPKVWRTLPHSAYALGHRNLKFRMPSSIVSVITDLQSTLSRQIVVEVVCHNAGIKMFMTIAAAFAVSIAFVVHYICQSLFFGPLAGIPGPKSFALTKWRLAFEDYKGTRTRKLHALHEQYGPVVLVGPNEISFNSLSALRAIYGAGSGFERTTFYNMFSAYGRQNMFSFSSVKRHGDRKKLFAHAYAKSTVLKGETARTIETKARKFIELLERERNSRSIDIFPTLHYFSLDNITEFVYGDAGKTACLDGVEKDCALLRDIMTTGSRRFTWFMVHHPKFTTWLYSRTGLMGCIARRFYPLQDPIPYTDIKLHAMKAFRMFSNFSTKEKAKQSSLISKLWKHHSTQKEGGLDDLDIASECADHLDGGIDTTSDTLMFAIWSLSRPKHEKFQQRLINEVRNLSEDELNADGIPRTEVASKLEYVDAVIKETLRLFAPLPASQPRSLPKDTTIDGYPIPAHTVVSISPYILHRNENVFKDPLTFDPGRWLDPSQDAAGMNKLFWAFSSGGRMCIGMHLAMAEMTTFLAALYRKYTTEPRDGFDIVSPGITSRFEVFYDESCSGVREHQCQIVFKPQ</sequence>
<dbReference type="InterPro" id="IPR050121">
    <property type="entry name" value="Cytochrome_P450_monoxygenase"/>
</dbReference>
<dbReference type="InterPro" id="IPR008775">
    <property type="entry name" value="Phytyl_CoA_dOase-like"/>
</dbReference>
<dbReference type="Gene3D" id="1.10.630.10">
    <property type="entry name" value="Cytochrome P450"/>
    <property type="match status" value="1"/>
</dbReference>
<gene>
    <name evidence="7" type="ORF">PENFLA_c014G05958</name>
</gene>
<name>A0A1V6T6D2_9EURO</name>
<dbReference type="Pfam" id="PF00067">
    <property type="entry name" value="p450"/>
    <property type="match status" value="1"/>
</dbReference>
<evidence type="ECO:0000256" key="1">
    <source>
        <dbReference type="ARBA" id="ARBA00001971"/>
    </source>
</evidence>
<dbReference type="GO" id="GO:0005506">
    <property type="term" value="F:iron ion binding"/>
    <property type="evidence" value="ECO:0007669"/>
    <property type="project" value="InterPro"/>
</dbReference>
<dbReference type="OrthoDB" id="1470350at2759"/>
<dbReference type="GO" id="GO:0004497">
    <property type="term" value="F:monooxygenase activity"/>
    <property type="evidence" value="ECO:0007669"/>
    <property type="project" value="InterPro"/>
</dbReference>
<feature type="binding site" description="axial binding residue" evidence="5">
    <location>
        <position position="945"/>
    </location>
    <ligand>
        <name>heme</name>
        <dbReference type="ChEBI" id="CHEBI:30413"/>
    </ligand>
    <ligandPart>
        <name>Fe</name>
        <dbReference type="ChEBI" id="CHEBI:18248"/>
    </ligandPart>
</feature>
<dbReference type="PRINTS" id="PR00385">
    <property type="entry name" value="P450"/>
</dbReference>
<keyword evidence="2 5" id="KW-0479">Metal-binding</keyword>
<evidence type="ECO:0000313" key="7">
    <source>
        <dbReference type="EMBL" id="OQE21554.1"/>
    </source>
</evidence>
<keyword evidence="3" id="KW-0560">Oxidoreductase</keyword>
<dbReference type="PANTHER" id="PTHR24305:SF164">
    <property type="entry name" value="P450, PUTATIVE (EUROFUNG)-RELATED"/>
    <property type="match status" value="1"/>
</dbReference>
<dbReference type="Pfam" id="PF11917">
    <property type="entry name" value="DUF3435"/>
    <property type="match status" value="1"/>
</dbReference>
<dbReference type="AlphaFoldDB" id="A0A1V6T6D2"/>
<dbReference type="Proteomes" id="UP000191342">
    <property type="component" value="Unassembled WGS sequence"/>
</dbReference>
<proteinExistence type="predicted"/>
<evidence type="ECO:0000256" key="3">
    <source>
        <dbReference type="ARBA" id="ARBA00023002"/>
    </source>
</evidence>
<dbReference type="InterPro" id="IPR036396">
    <property type="entry name" value="Cyt_P450_sf"/>
</dbReference>
<dbReference type="PROSITE" id="PS00086">
    <property type="entry name" value="CYTOCHROME_P450"/>
    <property type="match status" value="1"/>
</dbReference>
<accession>A0A1V6T6D2</accession>
<evidence type="ECO:0000313" key="8">
    <source>
        <dbReference type="Proteomes" id="UP000191342"/>
    </source>
</evidence>
<dbReference type="GO" id="GO:0020037">
    <property type="term" value="F:heme binding"/>
    <property type="evidence" value="ECO:0007669"/>
    <property type="project" value="InterPro"/>
</dbReference>
<evidence type="ECO:0000256" key="5">
    <source>
        <dbReference type="PIRSR" id="PIRSR602401-1"/>
    </source>
</evidence>
<dbReference type="GO" id="GO:0016705">
    <property type="term" value="F:oxidoreductase activity, acting on paired donors, with incorporation or reduction of molecular oxygen"/>
    <property type="evidence" value="ECO:0007669"/>
    <property type="project" value="InterPro"/>
</dbReference>
<keyword evidence="8" id="KW-1185">Reference proteome</keyword>
<dbReference type="STRING" id="254877.A0A1V6T6D2"/>
<comment type="caution">
    <text evidence="7">The sequence shown here is derived from an EMBL/GenBank/DDBJ whole genome shotgun (WGS) entry which is preliminary data.</text>
</comment>
<reference evidence="8" key="1">
    <citation type="journal article" date="2017" name="Nat. Microbiol.">
        <title>Global analysis of biosynthetic gene clusters reveals vast potential of secondary metabolite production in Penicillium species.</title>
        <authorList>
            <person name="Nielsen J.C."/>
            <person name="Grijseels S."/>
            <person name="Prigent S."/>
            <person name="Ji B."/>
            <person name="Dainat J."/>
            <person name="Nielsen K.F."/>
            <person name="Frisvad J.C."/>
            <person name="Workman M."/>
            <person name="Nielsen J."/>
        </authorList>
    </citation>
    <scope>NUCLEOTIDE SEQUENCE [LARGE SCALE GENOMIC DNA]</scope>
    <source>
        <strain evidence="8">IBT 14082</strain>
    </source>
</reference>
<comment type="cofactor">
    <cofactor evidence="1 5">
        <name>heme</name>
        <dbReference type="ChEBI" id="CHEBI:30413"/>
    </cofactor>
</comment>
<protein>
    <recommendedName>
        <fullName evidence="9">Cytochrome P450</fullName>
    </recommendedName>
</protein>
<dbReference type="Gene3D" id="2.60.120.620">
    <property type="entry name" value="q2cbj1_9rhob like domain"/>
    <property type="match status" value="1"/>
</dbReference>
<dbReference type="InterPro" id="IPR001128">
    <property type="entry name" value="Cyt_P450"/>
</dbReference>
<evidence type="ECO:0000256" key="6">
    <source>
        <dbReference type="SAM" id="MobiDB-lite"/>
    </source>
</evidence>
<evidence type="ECO:0008006" key="9">
    <source>
        <dbReference type="Google" id="ProtNLM"/>
    </source>
</evidence>
<dbReference type="SUPFAM" id="SSF48264">
    <property type="entry name" value="Cytochrome P450"/>
    <property type="match status" value="1"/>
</dbReference>
<dbReference type="PRINTS" id="PR00463">
    <property type="entry name" value="EP450I"/>
</dbReference>
<dbReference type="InterPro" id="IPR002401">
    <property type="entry name" value="Cyt_P450_E_grp-I"/>
</dbReference>